<keyword evidence="1" id="KW-0812">Transmembrane</keyword>
<keyword evidence="1" id="KW-1133">Transmembrane helix</keyword>
<name>A0A167RFD2_CALVF</name>
<keyword evidence="3" id="KW-1185">Reference proteome</keyword>
<feature type="transmembrane region" description="Helical" evidence="1">
    <location>
        <begin position="12"/>
        <end position="29"/>
    </location>
</feature>
<gene>
    <name evidence="2" type="ORF">CALVIDRAFT_215513</name>
</gene>
<protein>
    <submittedName>
        <fullName evidence="2">Uncharacterized protein</fullName>
    </submittedName>
</protein>
<reference evidence="2 3" key="1">
    <citation type="journal article" date="2016" name="Mol. Biol. Evol.">
        <title>Comparative Genomics of Early-Diverging Mushroom-Forming Fungi Provides Insights into the Origins of Lignocellulose Decay Capabilities.</title>
        <authorList>
            <person name="Nagy L.G."/>
            <person name="Riley R."/>
            <person name="Tritt A."/>
            <person name="Adam C."/>
            <person name="Daum C."/>
            <person name="Floudas D."/>
            <person name="Sun H."/>
            <person name="Yadav J.S."/>
            <person name="Pangilinan J."/>
            <person name="Larsson K.H."/>
            <person name="Matsuura K."/>
            <person name="Barry K."/>
            <person name="Labutti K."/>
            <person name="Kuo R."/>
            <person name="Ohm R.A."/>
            <person name="Bhattacharya S.S."/>
            <person name="Shirouzu T."/>
            <person name="Yoshinaga Y."/>
            <person name="Martin F.M."/>
            <person name="Grigoriev I.V."/>
            <person name="Hibbett D.S."/>
        </authorList>
    </citation>
    <scope>NUCLEOTIDE SEQUENCE [LARGE SCALE GENOMIC DNA]</scope>
    <source>
        <strain evidence="2 3">TUFC12733</strain>
    </source>
</reference>
<dbReference type="EMBL" id="KV417268">
    <property type="protein sequence ID" value="KZP00851.1"/>
    <property type="molecule type" value="Genomic_DNA"/>
</dbReference>
<evidence type="ECO:0000313" key="2">
    <source>
        <dbReference type="EMBL" id="KZP00851.1"/>
    </source>
</evidence>
<sequence>MQFIAQNRFPFRLWLECIVSITLSALAVLPAPNSFPVDLTVLRISIPNYAIHMLLCFFELVALLRCGSVSDDATGPARFAREHACCLIKIFPRLRPQLTGAASAAMLSHKGAASAESSIVHCGELDQQQVESSVLEVRYDRHMEWSRTPAADRWRPLLRA</sequence>
<keyword evidence="1" id="KW-0472">Membrane</keyword>
<evidence type="ECO:0000256" key="1">
    <source>
        <dbReference type="SAM" id="Phobius"/>
    </source>
</evidence>
<proteinExistence type="predicted"/>
<feature type="transmembrane region" description="Helical" evidence="1">
    <location>
        <begin position="49"/>
        <end position="68"/>
    </location>
</feature>
<dbReference type="AlphaFoldDB" id="A0A167RFD2"/>
<dbReference type="Proteomes" id="UP000076738">
    <property type="component" value="Unassembled WGS sequence"/>
</dbReference>
<evidence type="ECO:0000313" key="3">
    <source>
        <dbReference type="Proteomes" id="UP000076738"/>
    </source>
</evidence>
<organism evidence="2 3">
    <name type="scientific">Calocera viscosa (strain TUFC12733)</name>
    <dbReference type="NCBI Taxonomy" id="1330018"/>
    <lineage>
        <taxon>Eukaryota</taxon>
        <taxon>Fungi</taxon>
        <taxon>Dikarya</taxon>
        <taxon>Basidiomycota</taxon>
        <taxon>Agaricomycotina</taxon>
        <taxon>Dacrymycetes</taxon>
        <taxon>Dacrymycetales</taxon>
        <taxon>Dacrymycetaceae</taxon>
        <taxon>Calocera</taxon>
    </lineage>
</organism>
<accession>A0A167RFD2</accession>